<feature type="transmembrane region" description="Helical" evidence="1">
    <location>
        <begin position="7"/>
        <end position="32"/>
    </location>
</feature>
<dbReference type="AlphaFoldDB" id="A0A1A9UN01"/>
<keyword evidence="1" id="KW-0812">Transmembrane</keyword>
<reference evidence="2" key="1">
    <citation type="submission" date="2020-05" db="UniProtKB">
        <authorList>
            <consortium name="EnsemblMetazoa"/>
        </authorList>
    </citation>
    <scope>IDENTIFICATION</scope>
    <source>
        <strain evidence="2">TTRI</strain>
    </source>
</reference>
<organism evidence="2 3">
    <name type="scientific">Glossina austeni</name>
    <name type="common">Savannah tsetse fly</name>
    <dbReference type="NCBI Taxonomy" id="7395"/>
    <lineage>
        <taxon>Eukaryota</taxon>
        <taxon>Metazoa</taxon>
        <taxon>Ecdysozoa</taxon>
        <taxon>Arthropoda</taxon>
        <taxon>Hexapoda</taxon>
        <taxon>Insecta</taxon>
        <taxon>Pterygota</taxon>
        <taxon>Neoptera</taxon>
        <taxon>Endopterygota</taxon>
        <taxon>Diptera</taxon>
        <taxon>Brachycera</taxon>
        <taxon>Muscomorpha</taxon>
        <taxon>Hippoboscoidea</taxon>
        <taxon>Glossinidae</taxon>
        <taxon>Glossina</taxon>
    </lineage>
</organism>
<proteinExistence type="predicted"/>
<keyword evidence="3" id="KW-1185">Reference proteome</keyword>
<keyword evidence="1" id="KW-0472">Membrane</keyword>
<sequence>MLIRQLHVIYILTCELNAIVIVIVTAAVVLGAQAKVTEPSTTGGFSIAYCSIILQHSSILSSLRLTKQNGASMRYLALNCLNRMRWGKPEAIRLTVSNTCNDRICLTTHMRSKQPAPSEELLRMQRIKCGRACTRLSTSIYATQATLPAISYSEIKLSFSPVHQRIAHFLKAKRPPTLAPHPRKVCLKYPNMSSRLENAKHRLARFDLHHHTANNKSQGVCKSDKTFWMMDKLLR</sequence>
<dbReference type="Proteomes" id="UP000078200">
    <property type="component" value="Unassembled WGS sequence"/>
</dbReference>
<protein>
    <submittedName>
        <fullName evidence="2">Uncharacterized protein</fullName>
    </submittedName>
</protein>
<name>A0A1A9UN01_GLOAU</name>
<evidence type="ECO:0000313" key="2">
    <source>
        <dbReference type="EnsemblMetazoa" id="GAUT009948-PA"/>
    </source>
</evidence>
<dbReference type="EnsemblMetazoa" id="GAUT009948-RA">
    <property type="protein sequence ID" value="GAUT009948-PA"/>
    <property type="gene ID" value="GAUT009948"/>
</dbReference>
<keyword evidence="1" id="KW-1133">Transmembrane helix</keyword>
<feature type="transmembrane region" description="Helical" evidence="1">
    <location>
        <begin position="44"/>
        <end position="65"/>
    </location>
</feature>
<dbReference type="VEuPathDB" id="VectorBase:GAUT009948"/>
<evidence type="ECO:0000256" key="1">
    <source>
        <dbReference type="SAM" id="Phobius"/>
    </source>
</evidence>
<evidence type="ECO:0000313" key="3">
    <source>
        <dbReference type="Proteomes" id="UP000078200"/>
    </source>
</evidence>
<accession>A0A1A9UN01</accession>